<keyword evidence="1" id="KW-1133">Transmembrane helix</keyword>
<evidence type="ECO:0000313" key="3">
    <source>
        <dbReference type="Proteomes" id="UP001161325"/>
    </source>
</evidence>
<accession>A0AA37QDD0</accession>
<sequence>MDNLHFIRSTMERAASVTAVSGWGIAGTGVVGLGAALLAAREPDAGARLIIWLAAAPLALGASVAGAVWKARRSELPALVGPAKKLALAFLPPMLAGALLTLALWRAGALDVVPALWLSLYGTAIVAGGAYSVRAVPAMGAAFLALGAVAVAAPVSWGELLLGLGFGGLHLAFGPWIARRHGG</sequence>
<reference evidence="2" key="1">
    <citation type="submission" date="2022-08" db="EMBL/GenBank/DDBJ databases">
        <title>Draft genome sequencing of Roseisolibacter agri AW1220.</title>
        <authorList>
            <person name="Tobiishi Y."/>
            <person name="Tonouchi A."/>
        </authorList>
    </citation>
    <scope>NUCLEOTIDE SEQUENCE</scope>
    <source>
        <strain evidence="2">AW1220</strain>
    </source>
</reference>
<dbReference type="EMBL" id="BRXS01000001">
    <property type="protein sequence ID" value="GLC23678.1"/>
    <property type="molecule type" value="Genomic_DNA"/>
</dbReference>
<evidence type="ECO:0000256" key="1">
    <source>
        <dbReference type="SAM" id="Phobius"/>
    </source>
</evidence>
<feature type="transmembrane region" description="Helical" evidence="1">
    <location>
        <begin position="112"/>
        <end position="131"/>
    </location>
</feature>
<feature type="transmembrane region" description="Helical" evidence="1">
    <location>
        <begin position="20"/>
        <end position="40"/>
    </location>
</feature>
<feature type="transmembrane region" description="Helical" evidence="1">
    <location>
        <begin position="46"/>
        <end position="65"/>
    </location>
</feature>
<keyword evidence="1" id="KW-0812">Transmembrane</keyword>
<dbReference type="Proteomes" id="UP001161325">
    <property type="component" value="Unassembled WGS sequence"/>
</dbReference>
<name>A0AA37QDD0_9BACT</name>
<dbReference type="AlphaFoldDB" id="A0AA37QDD0"/>
<evidence type="ECO:0000313" key="2">
    <source>
        <dbReference type="EMBL" id="GLC23678.1"/>
    </source>
</evidence>
<protein>
    <submittedName>
        <fullName evidence="2">Uncharacterized protein</fullName>
    </submittedName>
</protein>
<feature type="transmembrane region" description="Helical" evidence="1">
    <location>
        <begin position="86"/>
        <end position="106"/>
    </location>
</feature>
<proteinExistence type="predicted"/>
<comment type="caution">
    <text evidence="2">The sequence shown here is derived from an EMBL/GenBank/DDBJ whole genome shotgun (WGS) entry which is preliminary data.</text>
</comment>
<organism evidence="2 3">
    <name type="scientific">Roseisolibacter agri</name>
    <dbReference type="NCBI Taxonomy" id="2014610"/>
    <lineage>
        <taxon>Bacteria</taxon>
        <taxon>Pseudomonadati</taxon>
        <taxon>Gemmatimonadota</taxon>
        <taxon>Gemmatimonadia</taxon>
        <taxon>Gemmatimonadales</taxon>
        <taxon>Gemmatimonadaceae</taxon>
        <taxon>Roseisolibacter</taxon>
    </lineage>
</organism>
<keyword evidence="1" id="KW-0472">Membrane</keyword>
<feature type="transmembrane region" description="Helical" evidence="1">
    <location>
        <begin position="161"/>
        <end position="178"/>
    </location>
</feature>
<gene>
    <name evidence="2" type="ORF">rosag_01910</name>
</gene>
<keyword evidence="3" id="KW-1185">Reference proteome</keyword>